<feature type="transmembrane region" description="Helical" evidence="1">
    <location>
        <begin position="202"/>
        <end position="228"/>
    </location>
</feature>
<gene>
    <name evidence="2" type="ORF">SAMN04489758_11614</name>
</gene>
<keyword evidence="1" id="KW-1133">Transmembrane helix</keyword>
<dbReference type="EMBL" id="FOIN01000016">
    <property type="protein sequence ID" value="SET52133.1"/>
    <property type="molecule type" value="Genomic_DNA"/>
</dbReference>
<reference evidence="3" key="1">
    <citation type="submission" date="2016-10" db="EMBL/GenBank/DDBJ databases">
        <authorList>
            <person name="Varghese N."/>
            <person name="Submissions S."/>
        </authorList>
    </citation>
    <scope>NUCLEOTIDE SEQUENCE [LARGE SCALE GENOMIC DNA]</scope>
    <source>
        <strain evidence="3">DSM 1551</strain>
    </source>
</reference>
<proteinExistence type="predicted"/>
<dbReference type="GeneID" id="78288468"/>
<dbReference type="Proteomes" id="UP000198558">
    <property type="component" value="Unassembled WGS sequence"/>
</dbReference>
<keyword evidence="3" id="KW-1185">Reference proteome</keyword>
<keyword evidence="1" id="KW-0472">Membrane</keyword>
<dbReference type="AlphaFoldDB" id="A0A1I0F299"/>
<feature type="transmembrane region" description="Helical" evidence="1">
    <location>
        <begin position="176"/>
        <end position="195"/>
    </location>
</feature>
<dbReference type="RefSeq" id="WP_092354000.1">
    <property type="nucleotide sequence ID" value="NZ_FOIN01000016.1"/>
</dbReference>
<feature type="transmembrane region" description="Helical" evidence="1">
    <location>
        <begin position="248"/>
        <end position="269"/>
    </location>
</feature>
<sequence length="281" mass="31359">MKKFLNVFLTIIMVCVIIVLCINLSIRKMSVKTVADAIVIQEVSGKVKEVLNESFPDVSNENIDKVEDIIEGNDALDNITGEFLDQVTYTINNDKEIETTGILEGITDVIDKSIPELEEAIGKKISQEQIDKIKTKLTNKDSLLQNKIKNTVEKIQTSAPKTKQIIKTYDILSNNLTKIICIIGIIIIVVLLGVINKSYFKWTLFSGIGLLVSGILLGLFLPLAVNAMEFTIGMRILGMSIDIPVDSLWMSGLICGGIGIILLVIYMVLNRKYPTYDRHYY</sequence>
<protein>
    <submittedName>
        <fullName evidence="2">Uncharacterized protein</fullName>
    </submittedName>
</protein>
<evidence type="ECO:0000256" key="1">
    <source>
        <dbReference type="SAM" id="Phobius"/>
    </source>
</evidence>
<keyword evidence="1" id="KW-0812">Transmembrane</keyword>
<dbReference type="OrthoDB" id="1655600at2"/>
<organism evidence="2 3">
    <name type="scientific">Thomasclavelia cocleata</name>
    <dbReference type="NCBI Taxonomy" id="69824"/>
    <lineage>
        <taxon>Bacteria</taxon>
        <taxon>Bacillati</taxon>
        <taxon>Bacillota</taxon>
        <taxon>Erysipelotrichia</taxon>
        <taxon>Erysipelotrichales</taxon>
        <taxon>Coprobacillaceae</taxon>
        <taxon>Thomasclavelia</taxon>
    </lineage>
</organism>
<evidence type="ECO:0000313" key="3">
    <source>
        <dbReference type="Proteomes" id="UP000198558"/>
    </source>
</evidence>
<name>A0A1I0F299_9FIRM</name>
<feature type="transmembrane region" description="Helical" evidence="1">
    <location>
        <begin position="7"/>
        <end position="26"/>
    </location>
</feature>
<accession>A0A1I0F299</accession>
<evidence type="ECO:0000313" key="2">
    <source>
        <dbReference type="EMBL" id="SET52133.1"/>
    </source>
</evidence>